<dbReference type="Pfam" id="PF13304">
    <property type="entry name" value="AAA_21"/>
    <property type="match status" value="1"/>
</dbReference>
<feature type="domain" description="ATPase AAA-type core" evidence="1">
    <location>
        <begin position="42"/>
        <end position="327"/>
    </location>
</feature>
<sequence>MLCSLKVIGFRNFGEEFEINLRTDKSYEFNSHAVENGVVGSAVMYGGNGVGKSNLGLAILDLTCHLLDSPNIIPSLHLNYLNASMDEDSLAEFTYTFEFDGVEVVYHYGKENCAETVFEELYIEEEKVVSIDRRKSAFASYNLVGAEHLKNDFTGRKISPIKFLESNALLEQTKESTAFFQFIKFVEGMVFFRTLTKTTEFHGKPLETKRISQRIIEQDKLEAFEAFLNESGVECKLIQTGDSGKEQIEFDFGNKSIEFSQIASTGTVSLGNFYYWYLKMLNEEITFAYIDEFDAYYHFALSKRIVKLVSKTSCQSIITTHNSTLLSNHVLRPDCYYILDQNSLKPLYKLTDRELRKAHNLEKMYRAGAFDE</sequence>
<dbReference type="EMBL" id="MCBA01000214">
    <property type="protein sequence ID" value="RGP81959.1"/>
    <property type="molecule type" value="Genomic_DNA"/>
</dbReference>
<dbReference type="AlphaFoldDB" id="A0A395TBX1"/>
<evidence type="ECO:0000313" key="2">
    <source>
        <dbReference type="EMBL" id="RGP81959.1"/>
    </source>
</evidence>
<dbReference type="SUPFAM" id="SSF52540">
    <property type="entry name" value="P-loop containing nucleoside triphosphate hydrolases"/>
    <property type="match status" value="1"/>
</dbReference>
<dbReference type="InterPro" id="IPR027417">
    <property type="entry name" value="P-loop_NTPase"/>
</dbReference>
<dbReference type="Proteomes" id="UP000266701">
    <property type="component" value="Unassembled WGS sequence"/>
</dbReference>
<evidence type="ECO:0000259" key="1">
    <source>
        <dbReference type="Pfam" id="PF13304"/>
    </source>
</evidence>
<evidence type="ECO:0000313" key="3">
    <source>
        <dbReference type="Proteomes" id="UP000266701"/>
    </source>
</evidence>
<proteinExistence type="predicted"/>
<organism evidence="2 3">
    <name type="scientific">Vibrio cholerae</name>
    <dbReference type="NCBI Taxonomy" id="666"/>
    <lineage>
        <taxon>Bacteria</taxon>
        <taxon>Pseudomonadati</taxon>
        <taxon>Pseudomonadota</taxon>
        <taxon>Gammaproteobacteria</taxon>
        <taxon>Vibrionales</taxon>
        <taxon>Vibrionaceae</taxon>
        <taxon>Vibrio</taxon>
    </lineage>
</organism>
<name>A0A395TBX1_VIBCL</name>
<comment type="caution">
    <text evidence="2">The sequence shown here is derived from an EMBL/GenBank/DDBJ whole genome shotgun (WGS) entry which is preliminary data.</text>
</comment>
<dbReference type="GO" id="GO:0016887">
    <property type="term" value="F:ATP hydrolysis activity"/>
    <property type="evidence" value="ECO:0007669"/>
    <property type="project" value="InterPro"/>
</dbReference>
<accession>A0A395TBX1</accession>
<protein>
    <submittedName>
        <fullName evidence="2">Chromosome segregation protein SMC</fullName>
    </submittedName>
</protein>
<dbReference type="Gene3D" id="3.40.50.300">
    <property type="entry name" value="P-loop containing nucleotide triphosphate hydrolases"/>
    <property type="match status" value="1"/>
</dbReference>
<dbReference type="InterPro" id="IPR003959">
    <property type="entry name" value="ATPase_AAA_core"/>
</dbReference>
<dbReference type="GO" id="GO:0005524">
    <property type="term" value="F:ATP binding"/>
    <property type="evidence" value="ECO:0007669"/>
    <property type="project" value="InterPro"/>
</dbReference>
<gene>
    <name evidence="2" type="ORF">BC353_18340</name>
</gene>
<reference evidence="2 3" key="1">
    <citation type="journal article" date="2017" name="Emerg. Infect. Dis.">
        <title>Carbapenemase VCC-1-Producing Vibrio cholerae in Coastal Waters of Germany.</title>
        <authorList>
            <person name="Hammerl J.A."/>
            <person name="Jackel C."/>
            <person name="Bortolaia V."/>
            <person name="Schwartz K."/>
            <person name="Bier N."/>
            <person name="Hendriksen R.S."/>
            <person name="Guerra B."/>
            <person name="Strauch E."/>
        </authorList>
    </citation>
    <scope>NUCLEOTIDE SEQUENCE [LARGE SCALE GENOMIC DNA]</scope>
    <source>
        <strain evidence="2 3">VN-2825</strain>
    </source>
</reference>